<evidence type="ECO:0000313" key="2">
    <source>
        <dbReference type="EMBL" id="MFC7380896.1"/>
    </source>
</evidence>
<dbReference type="Proteomes" id="UP001596496">
    <property type="component" value="Unassembled WGS sequence"/>
</dbReference>
<dbReference type="RefSeq" id="WP_380823883.1">
    <property type="nucleotide sequence ID" value="NZ_JBHTCG010000001.1"/>
</dbReference>
<gene>
    <name evidence="2" type="ORF">ACFQSB_01680</name>
</gene>
<evidence type="ECO:0008006" key="4">
    <source>
        <dbReference type="Google" id="ProtNLM"/>
    </source>
</evidence>
<sequence length="698" mass="74380">MAFPSTPLALKVELFVDGAWTDITADALVRSGITITRGLRDEGTRTDPSKCSLSIRNINGKYSPRNPNSPYYGLIGRNTPIRVSVGTDIRFVGEVSSWPSRWDITGQDVWVPIEAAGILRRLGQGSTALKSTLYRGMTYPEATSPPVAYWPCEDAPGATSLASGIGGPPMKIVGSPKIGAYTNFIASEPIPLMNNAEFTGDVPTYTVTGQTQVRFLLAVPQSGATDGQTICRIRTTGTAQLWHLNYKSGGALQLQAFADNGGVLDSGAVTFNINGKLLRVSIELGQSGANVNWNMLTLEVGQPSGLQFNGTLNGQTVGQATKIVISPQGGLSDVAVGHVSVQNSISSLFDLAGQMAAWNAEKAGRRIERLCAEEGIPFVSTDNLDNTIAMGPQRSTTLLELLTDAAETDMGILYEPRTVLGLAYRTRESLYNQPVDVALNYAAKQLSPPLEPVDDDQATRNDITVSRYNGSSARVTQEAGPLSAADPPAGVGRYDESVTINNQYDAHLLDHASWRLHVGTVDEARYPTVTMNLTSPALSSNAPLTASIVALDIGDRITISNQPAWLPPGLISLLAWGYSETLEPFGWEITANCAPESPWQVAVYDTDRYGTDYSTLTSSITSSATSFSVTTNTGPKWTIAAGDFPLDIMIGGERMTVAGVSGTGTTQTFTVTRSINGVVKSHSAGESVCLFKPAIRAL</sequence>
<organism evidence="2 3">
    <name type="scientific">Sphaerisporangium rhizosphaerae</name>
    <dbReference type="NCBI Taxonomy" id="2269375"/>
    <lineage>
        <taxon>Bacteria</taxon>
        <taxon>Bacillati</taxon>
        <taxon>Actinomycetota</taxon>
        <taxon>Actinomycetes</taxon>
        <taxon>Streptosporangiales</taxon>
        <taxon>Streptosporangiaceae</taxon>
        <taxon>Sphaerisporangium</taxon>
    </lineage>
</organism>
<feature type="region of interest" description="Disordered" evidence="1">
    <location>
        <begin position="471"/>
        <end position="490"/>
    </location>
</feature>
<comment type="caution">
    <text evidence="2">The sequence shown here is derived from an EMBL/GenBank/DDBJ whole genome shotgun (WGS) entry which is preliminary data.</text>
</comment>
<accession>A0ABW2P1B0</accession>
<proteinExistence type="predicted"/>
<reference evidence="3" key="1">
    <citation type="journal article" date="2019" name="Int. J. Syst. Evol. Microbiol.">
        <title>The Global Catalogue of Microorganisms (GCM) 10K type strain sequencing project: providing services to taxonomists for standard genome sequencing and annotation.</title>
        <authorList>
            <consortium name="The Broad Institute Genomics Platform"/>
            <consortium name="The Broad Institute Genome Sequencing Center for Infectious Disease"/>
            <person name="Wu L."/>
            <person name="Ma J."/>
        </authorList>
    </citation>
    <scope>NUCLEOTIDE SEQUENCE [LARGE SCALE GENOMIC DNA]</scope>
    <source>
        <strain evidence="3">CECT 7649</strain>
    </source>
</reference>
<evidence type="ECO:0000256" key="1">
    <source>
        <dbReference type="SAM" id="MobiDB-lite"/>
    </source>
</evidence>
<name>A0ABW2P1B0_9ACTN</name>
<evidence type="ECO:0000313" key="3">
    <source>
        <dbReference type="Proteomes" id="UP001596496"/>
    </source>
</evidence>
<keyword evidence="3" id="KW-1185">Reference proteome</keyword>
<dbReference type="EMBL" id="JBHTCG010000001">
    <property type="protein sequence ID" value="MFC7380896.1"/>
    <property type="molecule type" value="Genomic_DNA"/>
</dbReference>
<protein>
    <recommendedName>
        <fullName evidence="4">Minor tail protein</fullName>
    </recommendedName>
</protein>